<dbReference type="InterPro" id="IPR029787">
    <property type="entry name" value="Nucleotide_cyclase"/>
</dbReference>
<dbReference type="InterPro" id="IPR043128">
    <property type="entry name" value="Rev_trsase/Diguanyl_cyclase"/>
</dbReference>
<evidence type="ECO:0000256" key="1">
    <source>
        <dbReference type="ARBA" id="ARBA00012528"/>
    </source>
</evidence>
<name>A0ABT3N5R4_9BACT</name>
<dbReference type="NCBIfam" id="TIGR00254">
    <property type="entry name" value="GGDEF"/>
    <property type="match status" value="1"/>
</dbReference>
<dbReference type="PANTHER" id="PTHR45138">
    <property type="entry name" value="REGULATORY COMPONENTS OF SENSORY TRANSDUCTION SYSTEM"/>
    <property type="match status" value="1"/>
</dbReference>
<dbReference type="PROSITE" id="PS50887">
    <property type="entry name" value="GGDEF"/>
    <property type="match status" value="1"/>
</dbReference>
<sequence>MTLLFSFPILTEPDIQRLSGFILQALRQLSVPTLITAAKIPLLNQQLRHSLHHPESSLHLSVVLTETNMEARWDQQKFVLARGISSPSPDLMQNISQYFRDRMHTSNPELLRKQNESIRKKLKMAQEKAQNEIRTIEHQLVHRKKELDLYIKKAETDSLTGLLNRGAYDRMLHEALRELNSSPQAFTLIFLDLDYFKEVNDTFGHAYGDEILRSMALAMRAAIREGQDLACRIGGDEFAILLFSDVPQAHRISQTILSDMSHKVSIGIAPFMEKDTPENMAARADSALYHAKQTGRGKISLPPAASDITLPGCHICG</sequence>
<dbReference type="RefSeq" id="WP_265423657.1">
    <property type="nucleotide sequence ID" value="NZ_JAPFPW010000002.1"/>
</dbReference>
<dbReference type="InterPro" id="IPR000160">
    <property type="entry name" value="GGDEF_dom"/>
</dbReference>
<dbReference type="EC" id="2.7.7.65" evidence="1"/>
<keyword evidence="5" id="KW-1185">Reference proteome</keyword>
<comment type="caution">
    <text evidence="4">The sequence shown here is derived from an EMBL/GenBank/DDBJ whole genome shotgun (WGS) entry which is preliminary data.</text>
</comment>
<evidence type="ECO:0000313" key="4">
    <source>
        <dbReference type="EMBL" id="MCW7752794.1"/>
    </source>
</evidence>
<dbReference type="Pfam" id="PF00990">
    <property type="entry name" value="GGDEF"/>
    <property type="match status" value="1"/>
</dbReference>
<dbReference type="EMBL" id="JAPFPW010000002">
    <property type="protein sequence ID" value="MCW7752794.1"/>
    <property type="molecule type" value="Genomic_DNA"/>
</dbReference>
<dbReference type="InterPro" id="IPR050469">
    <property type="entry name" value="Diguanylate_Cyclase"/>
</dbReference>
<comment type="catalytic activity">
    <reaction evidence="2">
        <text>2 GTP = 3',3'-c-di-GMP + 2 diphosphate</text>
        <dbReference type="Rhea" id="RHEA:24898"/>
        <dbReference type="ChEBI" id="CHEBI:33019"/>
        <dbReference type="ChEBI" id="CHEBI:37565"/>
        <dbReference type="ChEBI" id="CHEBI:58805"/>
        <dbReference type="EC" id="2.7.7.65"/>
    </reaction>
</comment>
<evidence type="ECO:0000256" key="2">
    <source>
        <dbReference type="ARBA" id="ARBA00034247"/>
    </source>
</evidence>
<proteinExistence type="predicted"/>
<dbReference type="Proteomes" id="UP001209681">
    <property type="component" value="Unassembled WGS sequence"/>
</dbReference>
<dbReference type="CDD" id="cd01949">
    <property type="entry name" value="GGDEF"/>
    <property type="match status" value="1"/>
</dbReference>
<dbReference type="Gene3D" id="3.30.70.270">
    <property type="match status" value="1"/>
</dbReference>
<evidence type="ECO:0000259" key="3">
    <source>
        <dbReference type="PROSITE" id="PS50887"/>
    </source>
</evidence>
<dbReference type="SMART" id="SM00267">
    <property type="entry name" value="GGDEF"/>
    <property type="match status" value="1"/>
</dbReference>
<feature type="domain" description="GGDEF" evidence="3">
    <location>
        <begin position="184"/>
        <end position="304"/>
    </location>
</feature>
<reference evidence="4 5" key="1">
    <citation type="submission" date="2022-11" db="EMBL/GenBank/DDBJ databases">
        <title>Desulfobotulus tamanensis H1 sp. nov. - anaerobic, alkaliphilic, sulphate reducing bacterium isolated from terrestrial mud volcano.</title>
        <authorList>
            <person name="Frolova A."/>
            <person name="Merkel A.Y."/>
            <person name="Slobodkin A.I."/>
        </authorList>
    </citation>
    <scope>NUCLEOTIDE SEQUENCE [LARGE SCALE GENOMIC DNA]</scope>
    <source>
        <strain evidence="4 5">H1</strain>
    </source>
</reference>
<accession>A0ABT3N5R4</accession>
<dbReference type="SUPFAM" id="SSF55073">
    <property type="entry name" value="Nucleotide cyclase"/>
    <property type="match status" value="1"/>
</dbReference>
<protein>
    <recommendedName>
        <fullName evidence="1">diguanylate cyclase</fullName>
        <ecNumber evidence="1">2.7.7.65</ecNumber>
    </recommendedName>
</protein>
<organism evidence="4 5">
    <name type="scientific">Desulfobotulus pelophilus</name>
    <dbReference type="NCBI Taxonomy" id="2823377"/>
    <lineage>
        <taxon>Bacteria</taxon>
        <taxon>Pseudomonadati</taxon>
        <taxon>Thermodesulfobacteriota</taxon>
        <taxon>Desulfobacteria</taxon>
        <taxon>Desulfobacterales</taxon>
        <taxon>Desulfobacteraceae</taxon>
        <taxon>Desulfobotulus</taxon>
    </lineage>
</organism>
<gene>
    <name evidence="4" type="ORF">OOT00_02195</name>
</gene>
<evidence type="ECO:0000313" key="5">
    <source>
        <dbReference type="Proteomes" id="UP001209681"/>
    </source>
</evidence>
<dbReference type="PANTHER" id="PTHR45138:SF9">
    <property type="entry name" value="DIGUANYLATE CYCLASE DGCM-RELATED"/>
    <property type="match status" value="1"/>
</dbReference>